<gene>
    <name evidence="2" type="ORF">TRUGW13939_08649</name>
</gene>
<feature type="compositionally biased region" description="Low complexity" evidence="1">
    <location>
        <begin position="140"/>
        <end position="151"/>
    </location>
</feature>
<evidence type="ECO:0008006" key="4">
    <source>
        <dbReference type="Google" id="ProtNLM"/>
    </source>
</evidence>
<feature type="compositionally biased region" description="Basic and acidic residues" evidence="1">
    <location>
        <begin position="581"/>
        <end position="597"/>
    </location>
</feature>
<feature type="region of interest" description="Disordered" evidence="1">
    <location>
        <begin position="748"/>
        <end position="817"/>
    </location>
</feature>
<feature type="region of interest" description="Disordered" evidence="1">
    <location>
        <begin position="276"/>
        <end position="366"/>
    </location>
</feature>
<feature type="compositionally biased region" description="Polar residues" evidence="1">
    <location>
        <begin position="84"/>
        <end position="95"/>
    </location>
</feature>
<feature type="compositionally biased region" description="Basic and acidic residues" evidence="1">
    <location>
        <begin position="502"/>
        <end position="511"/>
    </location>
</feature>
<reference evidence="3" key="1">
    <citation type="submission" date="2020-06" db="EMBL/GenBank/DDBJ databases">
        <title>A chromosome-scale genome assembly of Talaromyces rugulosus W13939.</title>
        <authorList>
            <person name="Wang B."/>
            <person name="Guo L."/>
            <person name="Ye K."/>
            <person name="Wang L."/>
        </authorList>
    </citation>
    <scope>NUCLEOTIDE SEQUENCE [LARGE SCALE GENOMIC DNA]</scope>
    <source>
        <strain evidence="3">W13939</strain>
    </source>
</reference>
<dbReference type="PANTHER" id="PTHR28122:SF1">
    <property type="entry name" value="E3 UBIQUITIN-PROTEIN LIGASE SUBSTRATE RECEPTOR MMS22"/>
    <property type="match status" value="1"/>
</dbReference>
<feature type="compositionally biased region" description="Basic and acidic residues" evidence="1">
    <location>
        <begin position="806"/>
        <end position="817"/>
    </location>
</feature>
<dbReference type="OrthoDB" id="2386201at2759"/>
<feature type="compositionally biased region" description="Low complexity" evidence="1">
    <location>
        <begin position="564"/>
        <end position="575"/>
    </location>
</feature>
<dbReference type="EMBL" id="CP055902">
    <property type="protein sequence ID" value="QKX61498.1"/>
    <property type="molecule type" value="Genomic_DNA"/>
</dbReference>
<feature type="compositionally biased region" description="Acidic residues" evidence="1">
    <location>
        <begin position="12"/>
        <end position="21"/>
    </location>
</feature>
<dbReference type="GO" id="GO:0035361">
    <property type="term" value="C:Cul8-RING ubiquitin ligase complex"/>
    <property type="evidence" value="ECO:0007669"/>
    <property type="project" value="TreeGrafter"/>
</dbReference>
<dbReference type="RefSeq" id="XP_035347672.1">
    <property type="nucleotide sequence ID" value="XM_035491779.1"/>
</dbReference>
<dbReference type="GO" id="GO:0031297">
    <property type="term" value="P:replication fork processing"/>
    <property type="evidence" value="ECO:0007669"/>
    <property type="project" value="InterPro"/>
</dbReference>
<sequence length="2241" mass="253175">METWRDRGFVPDSDEEEEYDSQDYAKVAPLQDEDKALETAGLPVTQEDSKAPAEARVPDDREEAHWHERSQQSVELVSDDELHQTSLSQKAQYTRRTFRRNSPFIDPKPFAQNDHSLDNDSPSSSEDELQVVDVPRRKPAFNAAPKTPATPAQQLDLILQDDESLSSLSPPPSTIVSPQQSQRESQGNVVLPPIPQPPSEHSVMGDTNNARRELTLNELKDIFPSLDIPADILQELSQPMQRSLRQRNPIQLHPYLLEDAKYRGLLKGTGLRPIRVPLANPDAPRPQNQDESQGSDLGPAAPPSSSPSADFVPPPSSPPDPYSPLRPREQHRTPISLPRNLPSDSHATKRRKLFHNGGEKNDRSKQLSMQIVIDNTDLSLDNETLTVDALLSPPHSGSLSSAGTVRPDGFRFPRGFIPPKTAPTTTIDLTPSGADDMAELDEMEIDEPVEDVEDAPAPGDDDTYEEMTQLAKDREVKKLQRRIKGVLPASWLRLDLKQKATQAAHEKRQRDLQTTQAEPARGVARKIAKAKRTDVDPSERRRPLELSVETSSSEDEPAPLAQSLDALADFAGFDDPFQEFGRNEDNGDIPEDNRIDDTFPSIPRSSYGPRKPRSNKPKTHGPKETGQLNPATTRRHIPRQRQTRLDDNIHRPRSHPKPRPRAPRLSILDAPDVATRSKTEQPQFLRIAARQARSRRDQGRSSPSRKVFKMVDRNDTEDTNKILREWKSGAMKQTALLAPRIQKKVRESSKGVLKINRKSSKEHPASVARTPQQQVTKKARTRVLESLSSESENEMRAHHAASLAAKRAEHTDKRKPTRLGDKWVVPRAFGISSLKRNAPRTAEFEVGLENNRPSDASFKTSLDALNRTYGRDYGRREFGQSITLDRFLAQASPLSQRNLNKKTAQKLPLPQTVPFESRDQGKKRPAKKRPPTRLAMDDDVDDALQIPSFFESNGTSVNTADGFQQPKALYHLKNSATLSVDFKMMPLRVGTFFHDSTFIGRTEFSRSLDLKSRDLDQSAGFSVIRIGDQMFRWGAWNDAVSSEFGSVVELIMKDTNTHDPQTEATPTQHDNLQAFVSLIRYVTEKLHFMDSVDRKAFVGRAIHISAQLRDYVTLTAPLGDGKWKQCIRLASLNLVFANQARQIADHSLVDPSKLDNAVRVVKDLCRQVLSLVFNKLGLAEVRRFYEDNKIADRREAGIHDNFPSVEAYVVVFQLLQSSDIFQKWFQDITLSLANDASAFADVQPLEDTWKAIFTTIPLNEVDKFGIARPGLRFQCKHDNWPVVQRLINTVLDAYDPESKSQLSYINYCRVLFHRCFVLMASWGWRDCKPILDTLFDFFAKHTLYNLKNEQSFGSPSFLDYLDKNPSLEVQPGDSCFHIFLKIVGSGLRYLSGIYGKKKIMNFAWRLLPNHGRVYPKEKMLHHEDLDSLRNHHDLLCTLYWAVPDGCRPRVETIRDLVDPATSHFETCNLSIRSWRRLSQFKLSTDEDVSGLKPFADWYEYFVSELVRQHTLARTEVEAQANSGGSFSKQLIESTIAQNQRQIESLISSTLGGMKSSIDTARSMDQAYHIMTGVPFGKLLGLFNPTQARVNGVIKETLQVIIGFIEKEDTASISKPAAPIANDDSQEYGDWSAIEEIYDAGRDVPESSETILYLKNKVQPDVSQLVSNCFGEDRSPEDSLLLKTTECWACLAQVLVKHGLHSWDSYINPYGRLSWTALRTTSQTKKFTPQFLASCIAKNNSLITECRTQVLAMWMTCLVERMSMLKFQHRLTEAVMNEDRESPLLQNLPFHLDRKDNLYHITLSELTERRISLISCLLSNMREHLQNLEDSAAQGLTTKREEYKELIMTLMSSMKANYQELGQQGNTVQGKYVEFVQRIVGFLQQHSQTICPIDKFFTDPTSFPLPADDPTYIVARLKSYGVRLSSTKIAKQLVMFLQSVAERTAVDGQQGYLIEQLCTCTSETYETGDSNKPTLRSFLLQCVFPAYIECSFNKAGAWIFVWPILQATSRILSEMIYDIDINDTSCMSSVASMIEAVFYSIRYAIRLTVDHPGLLEESPVLVTMQAFVGIMTSSLQILDYMKRAAVISDVIVSLFDLLRKNILFAATMLLDPSMAVNPELGDSLLETTGQLSPALHSESRTFATNQLQTWLRTSWSVHDGKYFLRRGQQTIEIDCGVVKIKEVQTLENAKAGFLNATEVFLTRVNILDLLDERALEPTKRVNKTTKMHDYDDLTDEMDALLL</sequence>
<organism evidence="2 3">
    <name type="scientific">Talaromyces rugulosus</name>
    <name type="common">Penicillium rugulosum</name>
    <dbReference type="NCBI Taxonomy" id="121627"/>
    <lineage>
        <taxon>Eukaryota</taxon>
        <taxon>Fungi</taxon>
        <taxon>Dikarya</taxon>
        <taxon>Ascomycota</taxon>
        <taxon>Pezizomycotina</taxon>
        <taxon>Eurotiomycetes</taxon>
        <taxon>Eurotiomycetidae</taxon>
        <taxon>Eurotiales</taxon>
        <taxon>Trichocomaceae</taxon>
        <taxon>Talaromyces</taxon>
        <taxon>Talaromyces sect. Islandici</taxon>
    </lineage>
</organism>
<feature type="region of interest" description="Disordered" evidence="1">
    <location>
        <begin position="896"/>
        <end position="934"/>
    </location>
</feature>
<dbReference type="PANTHER" id="PTHR28122">
    <property type="entry name" value="E3 UBIQUITIN-PROTEIN LIGASE SUBSTRATE RECEPTOR MMS22"/>
    <property type="match status" value="1"/>
</dbReference>
<dbReference type="Proteomes" id="UP000509510">
    <property type="component" value="Chromosome V"/>
</dbReference>
<dbReference type="InterPro" id="IPR019021">
    <property type="entry name" value="Mms22"/>
</dbReference>
<name>A0A7H8R6C0_TALRU</name>
<dbReference type="Pfam" id="PF09462">
    <property type="entry name" value="Mus7"/>
    <property type="match status" value="1"/>
</dbReference>
<dbReference type="GeneID" id="55996137"/>
<protein>
    <recommendedName>
        <fullName evidence="4">Mus7/MMS22 family-domain-containing protein</fullName>
    </recommendedName>
</protein>
<accession>A0A7H8R6C0</accession>
<dbReference type="KEGG" id="trg:TRUGW13939_08649"/>
<evidence type="ECO:0000313" key="2">
    <source>
        <dbReference type="EMBL" id="QKX61498.1"/>
    </source>
</evidence>
<feature type="compositionally biased region" description="Basic and acidic residues" evidence="1">
    <location>
        <begin position="47"/>
        <end position="70"/>
    </location>
</feature>
<feature type="compositionally biased region" description="Polar residues" evidence="1">
    <location>
        <begin position="174"/>
        <end position="188"/>
    </location>
</feature>
<evidence type="ECO:0000256" key="1">
    <source>
        <dbReference type="SAM" id="MobiDB-lite"/>
    </source>
</evidence>
<feature type="region of interest" description="Disordered" evidence="1">
    <location>
        <begin position="502"/>
        <end position="706"/>
    </location>
</feature>
<evidence type="ECO:0000313" key="3">
    <source>
        <dbReference type="Proteomes" id="UP000509510"/>
    </source>
</evidence>
<feature type="region of interest" description="Disordered" evidence="1">
    <location>
        <begin position="1"/>
        <end position="151"/>
    </location>
</feature>
<feature type="compositionally biased region" description="Pro residues" evidence="1">
    <location>
        <begin position="312"/>
        <end position="324"/>
    </location>
</feature>
<feature type="compositionally biased region" description="Basic residues" evidence="1">
    <location>
        <begin position="651"/>
        <end position="662"/>
    </location>
</feature>
<keyword evidence="3" id="KW-1185">Reference proteome</keyword>
<feature type="compositionally biased region" description="Basic and acidic residues" evidence="1">
    <location>
        <begin position="531"/>
        <end position="544"/>
    </location>
</feature>
<feature type="region of interest" description="Disordered" evidence="1">
    <location>
        <begin position="164"/>
        <end position="206"/>
    </location>
</feature>
<dbReference type="GO" id="GO:0000724">
    <property type="term" value="P:double-strand break repair via homologous recombination"/>
    <property type="evidence" value="ECO:0007669"/>
    <property type="project" value="TreeGrafter"/>
</dbReference>
<feature type="compositionally biased region" description="Basic residues" evidence="1">
    <location>
        <begin position="610"/>
        <end position="620"/>
    </location>
</feature>
<feature type="compositionally biased region" description="Basic residues" evidence="1">
    <location>
        <begin position="633"/>
        <end position="642"/>
    </location>
</feature>
<proteinExistence type="predicted"/>
<dbReference type="GO" id="GO:0005634">
    <property type="term" value="C:nucleus"/>
    <property type="evidence" value="ECO:0007669"/>
    <property type="project" value="InterPro"/>
</dbReference>